<dbReference type="RefSeq" id="WP_354314178.1">
    <property type="nucleotide sequence ID" value="NZ_JBEPME010000005.1"/>
</dbReference>
<proteinExistence type="predicted"/>
<dbReference type="InterPro" id="IPR009636">
    <property type="entry name" value="SCAF"/>
</dbReference>
<keyword evidence="1" id="KW-0175">Coiled coil</keyword>
<feature type="coiled-coil region" evidence="1">
    <location>
        <begin position="66"/>
        <end position="125"/>
    </location>
</feature>
<dbReference type="Proteomes" id="UP001549104">
    <property type="component" value="Unassembled WGS sequence"/>
</dbReference>
<comment type="caution">
    <text evidence="3">The sequence shown here is derived from an EMBL/GenBank/DDBJ whole genome shotgun (WGS) entry which is preliminary data.</text>
</comment>
<gene>
    <name evidence="3" type="ORF">ABIC55_003636</name>
</gene>
<name>A0ABV2KEJ1_SPOPS</name>
<reference evidence="3 4" key="1">
    <citation type="submission" date="2024-06" db="EMBL/GenBank/DDBJ databases">
        <title>Sorghum-associated microbial communities from plants grown in Nebraska, USA.</title>
        <authorList>
            <person name="Schachtman D."/>
        </authorList>
    </citation>
    <scope>NUCLEOTIDE SEQUENCE [LARGE SCALE GENOMIC DNA]</scope>
    <source>
        <strain evidence="3 4">1288</strain>
    </source>
</reference>
<evidence type="ECO:0000256" key="2">
    <source>
        <dbReference type="SAM" id="MobiDB-lite"/>
    </source>
</evidence>
<evidence type="ECO:0000256" key="1">
    <source>
        <dbReference type="SAM" id="Coils"/>
    </source>
</evidence>
<feature type="compositionally biased region" description="Low complexity" evidence="2">
    <location>
        <begin position="21"/>
        <end position="32"/>
    </location>
</feature>
<evidence type="ECO:0000313" key="4">
    <source>
        <dbReference type="Proteomes" id="UP001549104"/>
    </source>
</evidence>
<dbReference type="EMBL" id="JBEPME010000005">
    <property type="protein sequence ID" value="MET3658519.1"/>
    <property type="molecule type" value="Genomic_DNA"/>
</dbReference>
<feature type="region of interest" description="Disordered" evidence="2">
    <location>
        <begin position="15"/>
        <end position="37"/>
    </location>
</feature>
<organism evidence="3 4">
    <name type="scientific">Sporosarcina psychrophila</name>
    <name type="common">Bacillus psychrophilus</name>
    <dbReference type="NCBI Taxonomy" id="1476"/>
    <lineage>
        <taxon>Bacteria</taxon>
        <taxon>Bacillati</taxon>
        <taxon>Bacillota</taxon>
        <taxon>Bacilli</taxon>
        <taxon>Bacillales</taxon>
        <taxon>Caryophanaceae</taxon>
        <taxon>Sporosarcina</taxon>
    </lineage>
</organism>
<accession>A0ABV2KEJ1</accession>
<dbReference type="Pfam" id="PF06810">
    <property type="entry name" value="Phage_scaffold"/>
    <property type="match status" value="1"/>
</dbReference>
<feature type="region of interest" description="Disordered" evidence="2">
    <location>
        <begin position="178"/>
        <end position="215"/>
    </location>
</feature>
<keyword evidence="4" id="KW-1185">Reference proteome</keyword>
<sequence>MTQTNELLTLDLQFFSEDPTEPITPTEPVETPAQPEAKTFSQTELDELIAKRIDRERKKYEKYADYDEIKTKASEYEKVLEEKRLAELSEAERAQDQAKKFEEEKNELTAQLDAVRKQADSEKIRNEFNKVATSANVAYLDDAIALADLSAVSIDEDGRVVGMDDVVKALVDNKPFLVGKKAQQPIGEPSNGGKQDNEKTSEQLLEEAADKAKKSGRIEDRVAFDKLKRQLG</sequence>
<protein>
    <submittedName>
        <fullName evidence="3">Vacuolar-type H+-ATPase subunit I/STV1</fullName>
    </submittedName>
</protein>
<evidence type="ECO:0000313" key="3">
    <source>
        <dbReference type="EMBL" id="MET3658519.1"/>
    </source>
</evidence>